<dbReference type="AlphaFoldDB" id="A0AAE7BA86"/>
<evidence type="ECO:0000256" key="1">
    <source>
        <dbReference type="ARBA" id="ARBA00023015"/>
    </source>
</evidence>
<accession>A0AAE7BA86</accession>
<evidence type="ECO:0000259" key="4">
    <source>
        <dbReference type="Pfam" id="PF13280"/>
    </source>
</evidence>
<keyword evidence="1" id="KW-0805">Transcription regulation</keyword>
<keyword evidence="2" id="KW-0804">Transcription</keyword>
<dbReference type="InterPro" id="IPR026881">
    <property type="entry name" value="WYL_dom"/>
</dbReference>
<dbReference type="Pfam" id="PF25583">
    <property type="entry name" value="WCX"/>
    <property type="match status" value="1"/>
</dbReference>
<evidence type="ECO:0000313" key="6">
    <source>
        <dbReference type="EMBL" id="QKF68313.1"/>
    </source>
</evidence>
<reference evidence="6 7" key="1">
    <citation type="submission" date="2020-05" db="EMBL/GenBank/DDBJ databases">
        <title>Complete genome sequencing of Campylobacter and Arcobacter type strains.</title>
        <authorList>
            <person name="Miller W.G."/>
            <person name="Yee E."/>
        </authorList>
    </citation>
    <scope>NUCLEOTIDE SEQUENCE [LARGE SCALE GENOMIC DNA]</scope>
    <source>
        <strain evidence="6 7">LMG 26156</strain>
    </source>
</reference>
<dbReference type="PANTHER" id="PTHR34580">
    <property type="match status" value="1"/>
</dbReference>
<evidence type="ECO:0000256" key="2">
    <source>
        <dbReference type="ARBA" id="ARBA00023163"/>
    </source>
</evidence>
<feature type="domain" description="HTH deoR-type" evidence="3">
    <location>
        <begin position="10"/>
        <end position="46"/>
    </location>
</feature>
<dbReference type="InterPro" id="IPR057727">
    <property type="entry name" value="WCX_dom"/>
</dbReference>
<gene>
    <name evidence="6" type="ORF">AVENP_2834</name>
</gene>
<keyword evidence="7" id="KW-1185">Reference proteome</keyword>
<feature type="domain" description="WYL" evidence="4">
    <location>
        <begin position="125"/>
        <end position="183"/>
    </location>
</feature>
<sequence>MKSHDKIATRLALILNKFNSGEKFSIDNLVEEFNVTKRTIQRDLSERLSYLPIKKENNLYYLEEYYLGKLNFDDIKNFAVLSGIKELYPSLQEDFLKNILDDTISKAYIIKGHNYEDVSDKTNEFKLVEESILSNNSITFTYNDKARIVKPYKLLNTKGIWYLIATQEDEIKTFSFKKITKLEKVSQTFKIEQSIIDKINNDDNVWFSNSEIEVVLKIKKEVSNYFLRRKIIPNQIVLKELDDKGLLVSCKVSFDEEILKIVRYWIPNVEIISPDYLKEKLENGLKEYLKI</sequence>
<name>A0AAE7BA86_9BACT</name>
<feature type="domain" description="WCX" evidence="5">
    <location>
        <begin position="211"/>
        <end position="288"/>
    </location>
</feature>
<evidence type="ECO:0000259" key="3">
    <source>
        <dbReference type="Pfam" id="PF08220"/>
    </source>
</evidence>
<dbReference type="InterPro" id="IPR001034">
    <property type="entry name" value="DeoR_HTH"/>
</dbReference>
<dbReference type="Proteomes" id="UP000503482">
    <property type="component" value="Chromosome"/>
</dbReference>
<evidence type="ECO:0000259" key="5">
    <source>
        <dbReference type="Pfam" id="PF25583"/>
    </source>
</evidence>
<dbReference type="Gene3D" id="1.10.10.10">
    <property type="entry name" value="Winged helix-like DNA-binding domain superfamily/Winged helix DNA-binding domain"/>
    <property type="match status" value="1"/>
</dbReference>
<dbReference type="KEGG" id="avp:AVENP_2834"/>
<dbReference type="EMBL" id="CP053840">
    <property type="protein sequence ID" value="QKF68313.1"/>
    <property type="molecule type" value="Genomic_DNA"/>
</dbReference>
<dbReference type="PROSITE" id="PS52050">
    <property type="entry name" value="WYL"/>
    <property type="match status" value="1"/>
</dbReference>
<evidence type="ECO:0000313" key="7">
    <source>
        <dbReference type="Proteomes" id="UP000503482"/>
    </source>
</evidence>
<organism evidence="6 7">
    <name type="scientific">Arcobacter venerupis</name>
    <dbReference type="NCBI Taxonomy" id="1054033"/>
    <lineage>
        <taxon>Bacteria</taxon>
        <taxon>Pseudomonadati</taxon>
        <taxon>Campylobacterota</taxon>
        <taxon>Epsilonproteobacteria</taxon>
        <taxon>Campylobacterales</taxon>
        <taxon>Arcobacteraceae</taxon>
        <taxon>Arcobacter</taxon>
    </lineage>
</organism>
<dbReference type="Pfam" id="PF13280">
    <property type="entry name" value="WYL"/>
    <property type="match status" value="1"/>
</dbReference>
<dbReference type="RefSeq" id="WP_128360038.1">
    <property type="nucleotide sequence ID" value="NZ_CP053840.1"/>
</dbReference>
<dbReference type="PANTHER" id="PTHR34580:SF1">
    <property type="entry name" value="PROTEIN PAFC"/>
    <property type="match status" value="1"/>
</dbReference>
<protein>
    <submittedName>
        <fullName evidence="6">Transcriptional regulator (WYL domain)</fullName>
    </submittedName>
</protein>
<dbReference type="GO" id="GO:0003700">
    <property type="term" value="F:DNA-binding transcription factor activity"/>
    <property type="evidence" value="ECO:0007669"/>
    <property type="project" value="InterPro"/>
</dbReference>
<dbReference type="InterPro" id="IPR051534">
    <property type="entry name" value="CBASS_pafABC_assoc_protein"/>
</dbReference>
<dbReference type="Pfam" id="PF08220">
    <property type="entry name" value="HTH_DeoR"/>
    <property type="match status" value="1"/>
</dbReference>
<proteinExistence type="predicted"/>
<dbReference type="InterPro" id="IPR036388">
    <property type="entry name" value="WH-like_DNA-bd_sf"/>
</dbReference>